<feature type="compositionally biased region" description="Low complexity" evidence="1">
    <location>
        <begin position="400"/>
        <end position="409"/>
    </location>
</feature>
<sequence>MQQVGLAQPGVAVDEQRVVGPGRRLGDRDGRGVGEPVAVADDEAVEDVLGVEPEVAAAGAAVVAELGRRTVAGPPAAGTLVGRPGVVGVPGSGPAGVGARGVPGGTVAAGPVAAVAGLGQPDVAARGVGAHPEGAAAVVELGPGGAVLGVPVALGALAGVGVALVAVGPLLAVPAGTAGLVEDRCRVDRRCRRCVLELDGDLGVPAELGGQRLGEGGTDPGLEHRLGELVGGGEHEDALDQAQRPGQVEHRVLLAGQVAGQALPDPVPDRPQFAGGVGHRLLSPSVPVVPAARPRAARRPRSGPPLWTGQAARSTPLSTECGRRVGTCCGRWWPGRRPANDPPSSASCGWVWNEPGAGCGPRLCRPPPETVPTGAERGDANSTVHRRATTSVWLGGAGPGPRRQPGRGPSTPPRRPSAAGHADSAMLWDVCGQRTVAACPARGRPDVAAAPPASVRAGVATARRA</sequence>
<dbReference type="EMBL" id="CAFBMQ010000110">
    <property type="protein sequence ID" value="CAB4910451.1"/>
    <property type="molecule type" value="Genomic_DNA"/>
</dbReference>
<organism evidence="2">
    <name type="scientific">freshwater metagenome</name>
    <dbReference type="NCBI Taxonomy" id="449393"/>
    <lineage>
        <taxon>unclassified sequences</taxon>
        <taxon>metagenomes</taxon>
        <taxon>ecological metagenomes</taxon>
    </lineage>
</organism>
<evidence type="ECO:0000256" key="1">
    <source>
        <dbReference type="SAM" id="MobiDB-lite"/>
    </source>
</evidence>
<feature type="region of interest" description="Disordered" evidence="1">
    <location>
        <begin position="294"/>
        <end position="318"/>
    </location>
</feature>
<reference evidence="2" key="1">
    <citation type="submission" date="2020-05" db="EMBL/GenBank/DDBJ databases">
        <authorList>
            <person name="Chiriac C."/>
            <person name="Salcher M."/>
            <person name="Ghai R."/>
            <person name="Kavagutti S V."/>
        </authorList>
    </citation>
    <scope>NUCLEOTIDE SEQUENCE</scope>
</reference>
<feature type="region of interest" description="Disordered" evidence="1">
    <location>
        <begin position="363"/>
        <end position="424"/>
    </location>
</feature>
<protein>
    <submittedName>
        <fullName evidence="2">Unannotated protein</fullName>
    </submittedName>
</protein>
<dbReference type="AlphaFoldDB" id="A0A6J7GQ16"/>
<gene>
    <name evidence="2" type="ORF">UFOPK3609_00826</name>
</gene>
<accession>A0A6J7GQ16</accession>
<evidence type="ECO:0000313" key="2">
    <source>
        <dbReference type="EMBL" id="CAB4910451.1"/>
    </source>
</evidence>
<name>A0A6J7GQ16_9ZZZZ</name>
<feature type="region of interest" description="Disordered" evidence="1">
    <location>
        <begin position="442"/>
        <end position="465"/>
    </location>
</feature>
<proteinExistence type="predicted"/>